<accession>E0VXE3</accession>
<reference evidence="4" key="3">
    <citation type="submission" date="2021-02" db="UniProtKB">
        <authorList>
            <consortium name="EnsemblMetazoa"/>
        </authorList>
    </citation>
    <scope>IDENTIFICATION</scope>
    <source>
        <strain evidence="4">USDA</strain>
    </source>
</reference>
<dbReference type="KEGG" id="phu:Phum_PHUM498960"/>
<feature type="compositionally biased region" description="Basic residues" evidence="1">
    <location>
        <begin position="121"/>
        <end position="138"/>
    </location>
</feature>
<feature type="region of interest" description="Disordered" evidence="1">
    <location>
        <begin position="110"/>
        <end position="138"/>
    </location>
</feature>
<proteinExistence type="predicted"/>
<evidence type="ECO:0000313" key="4">
    <source>
        <dbReference type="EnsemblMetazoa" id="PHUM498960-PA"/>
    </source>
</evidence>
<feature type="signal peptide" evidence="2">
    <location>
        <begin position="1"/>
        <end position="24"/>
    </location>
</feature>
<keyword evidence="2" id="KW-0732">Signal</keyword>
<dbReference type="Proteomes" id="UP000009046">
    <property type="component" value="Unassembled WGS sequence"/>
</dbReference>
<dbReference type="HOGENOM" id="CLU_987988_0_0_1"/>
<evidence type="ECO:0000313" key="5">
    <source>
        <dbReference type="Proteomes" id="UP000009046"/>
    </source>
</evidence>
<sequence length="282" mass="32459">MESSMKILLFLLIVLNGFFISCYQYADDDKIIPYSTIRMRRKLFSKRRHRTICNFENDEKNNEKLREVVKYSNFVFTGKVLSYYEESKTNGVARKKSMLIDGVNDGDGVGVGVGGDNNKKQEKRHNNNNKKSKKLKSGKIKSSLKSFETNNTIDVNIKNYYYYGKEKKNGEKFVVEIKRAIKGGKELSEYSRVIVNVPKEFVSGVEITSDPTLNTNCVEFHPVLKIRSTAILLTKKLNGSKILELTYFPVAMTLRHLDKVDAAVTGRKNKHLFIYFFILFSR</sequence>
<reference evidence="3" key="2">
    <citation type="submission" date="2007-04" db="EMBL/GenBank/DDBJ databases">
        <title>The genome of the human body louse.</title>
        <authorList>
            <consortium name="The Human Body Louse Genome Consortium"/>
            <person name="Kirkness E."/>
            <person name="Walenz B."/>
            <person name="Hass B."/>
            <person name="Bruggner R."/>
            <person name="Strausberg R."/>
        </authorList>
    </citation>
    <scope>NUCLEOTIDE SEQUENCE</scope>
    <source>
        <strain evidence="3">USDA</strain>
    </source>
</reference>
<dbReference type="RefSeq" id="XP_002430787.1">
    <property type="nucleotide sequence ID" value="XM_002430742.1"/>
</dbReference>
<evidence type="ECO:0000256" key="1">
    <source>
        <dbReference type="SAM" id="MobiDB-lite"/>
    </source>
</evidence>
<dbReference type="OrthoDB" id="7685922at2759"/>
<evidence type="ECO:0000313" key="3">
    <source>
        <dbReference type="EMBL" id="EEB18049.1"/>
    </source>
</evidence>
<protein>
    <submittedName>
        <fullName evidence="3 4">Uncharacterized protein</fullName>
    </submittedName>
</protein>
<name>E0VXE3_PEDHC</name>
<reference evidence="3" key="1">
    <citation type="submission" date="2007-04" db="EMBL/GenBank/DDBJ databases">
        <title>Annotation of Pediculus humanus corporis strain USDA.</title>
        <authorList>
            <person name="Kirkness E."/>
            <person name="Hannick L."/>
            <person name="Hass B."/>
            <person name="Bruggner R."/>
            <person name="Lawson D."/>
            <person name="Bidwell S."/>
            <person name="Joardar V."/>
            <person name="Caler E."/>
            <person name="Walenz B."/>
            <person name="Inman J."/>
            <person name="Schobel S."/>
            <person name="Galinsky K."/>
            <person name="Amedeo P."/>
            <person name="Strausberg R."/>
        </authorList>
    </citation>
    <scope>NUCLEOTIDE SEQUENCE</scope>
    <source>
        <strain evidence="3">USDA</strain>
    </source>
</reference>
<evidence type="ECO:0000256" key="2">
    <source>
        <dbReference type="SAM" id="SignalP"/>
    </source>
</evidence>
<dbReference type="EMBL" id="DS235830">
    <property type="protein sequence ID" value="EEB18049.1"/>
    <property type="molecule type" value="Genomic_DNA"/>
</dbReference>
<keyword evidence="5" id="KW-1185">Reference proteome</keyword>
<dbReference type="EMBL" id="AAZO01006048">
    <property type="status" value="NOT_ANNOTATED_CDS"/>
    <property type="molecule type" value="Genomic_DNA"/>
</dbReference>
<gene>
    <name evidence="4" type="primary">8236238</name>
    <name evidence="3" type="ORF">Phum_PHUM498960</name>
</gene>
<dbReference type="CTD" id="8236238"/>
<dbReference type="PROSITE" id="PS51257">
    <property type="entry name" value="PROKAR_LIPOPROTEIN"/>
    <property type="match status" value="1"/>
</dbReference>
<feature type="chain" id="PRO_5014570249" evidence="2">
    <location>
        <begin position="25"/>
        <end position="282"/>
    </location>
</feature>
<organism>
    <name type="scientific">Pediculus humanus subsp. corporis</name>
    <name type="common">Body louse</name>
    <dbReference type="NCBI Taxonomy" id="121224"/>
    <lineage>
        <taxon>Eukaryota</taxon>
        <taxon>Metazoa</taxon>
        <taxon>Ecdysozoa</taxon>
        <taxon>Arthropoda</taxon>
        <taxon>Hexapoda</taxon>
        <taxon>Insecta</taxon>
        <taxon>Pterygota</taxon>
        <taxon>Neoptera</taxon>
        <taxon>Paraneoptera</taxon>
        <taxon>Psocodea</taxon>
        <taxon>Troctomorpha</taxon>
        <taxon>Phthiraptera</taxon>
        <taxon>Anoplura</taxon>
        <taxon>Pediculidae</taxon>
        <taxon>Pediculus</taxon>
    </lineage>
</organism>
<dbReference type="AlphaFoldDB" id="E0VXE3"/>
<dbReference type="EnsemblMetazoa" id="PHUM498960-RA">
    <property type="protein sequence ID" value="PHUM498960-PA"/>
    <property type="gene ID" value="PHUM498960"/>
</dbReference>
<dbReference type="GeneID" id="8236238"/>
<dbReference type="VEuPathDB" id="VectorBase:PHUM498960"/>
<dbReference type="InParanoid" id="E0VXE3"/>